<dbReference type="OrthoDB" id="9803213at2"/>
<feature type="domain" description="Metalloprotease TldD/E central" evidence="7">
    <location>
        <begin position="114"/>
        <end position="223"/>
    </location>
</feature>
<dbReference type="PANTHER" id="PTHR30624">
    <property type="entry name" value="UNCHARACTERIZED PROTEIN TLDD AND PMBA"/>
    <property type="match status" value="1"/>
</dbReference>
<dbReference type="Pfam" id="PF01523">
    <property type="entry name" value="PmbA_TldD_1st"/>
    <property type="match status" value="1"/>
</dbReference>
<keyword evidence="4" id="KW-0482">Metalloprotease</keyword>
<dbReference type="InterPro" id="IPR045570">
    <property type="entry name" value="Metalloprtase-TldD/E_cen_dom"/>
</dbReference>
<dbReference type="STRING" id="1123384.AJ81_01505"/>
<evidence type="ECO:0000259" key="5">
    <source>
        <dbReference type="Pfam" id="PF01523"/>
    </source>
</evidence>
<evidence type="ECO:0000259" key="6">
    <source>
        <dbReference type="Pfam" id="PF19289"/>
    </source>
</evidence>
<dbReference type="InterPro" id="IPR002510">
    <property type="entry name" value="Metalloprtase-TldD/E_N"/>
</dbReference>
<reference evidence="8 9" key="1">
    <citation type="submission" date="2014-01" db="EMBL/GenBank/DDBJ databases">
        <title>Genome sequencing of Thermotog hypogea.</title>
        <authorList>
            <person name="Zhang X."/>
            <person name="Alvare G."/>
            <person name="Fristensky B."/>
            <person name="Chen L."/>
            <person name="Suen T."/>
            <person name="Chen Q."/>
            <person name="Ma K."/>
        </authorList>
    </citation>
    <scope>NUCLEOTIDE SEQUENCE [LARGE SCALE GENOMIC DNA]</scope>
    <source>
        <strain evidence="8 9">DSM 11164</strain>
    </source>
</reference>
<dbReference type="GO" id="GO:0006508">
    <property type="term" value="P:proteolysis"/>
    <property type="evidence" value="ECO:0007669"/>
    <property type="project" value="UniProtKB-KW"/>
</dbReference>
<dbReference type="GO" id="GO:0005829">
    <property type="term" value="C:cytosol"/>
    <property type="evidence" value="ECO:0007669"/>
    <property type="project" value="TreeGrafter"/>
</dbReference>
<keyword evidence="9" id="KW-1185">Reference proteome</keyword>
<dbReference type="InterPro" id="IPR035068">
    <property type="entry name" value="TldD/PmbA_N"/>
</dbReference>
<comment type="similarity">
    <text evidence="1">Belongs to the peptidase U62 family.</text>
</comment>
<gene>
    <name evidence="8" type="ORF">AJ81_01505</name>
</gene>
<accession>A0A0X1KPG2</accession>
<feature type="domain" description="Metalloprotease TldD/E N-terminal" evidence="5">
    <location>
        <begin position="20"/>
        <end position="84"/>
    </location>
</feature>
<evidence type="ECO:0000256" key="2">
    <source>
        <dbReference type="ARBA" id="ARBA00022670"/>
    </source>
</evidence>
<organism evidence="8 9">
    <name type="scientific">Pseudothermotoga hypogea DSM 11164 = NBRC 106472</name>
    <dbReference type="NCBI Taxonomy" id="1123384"/>
    <lineage>
        <taxon>Bacteria</taxon>
        <taxon>Thermotogati</taxon>
        <taxon>Thermotogota</taxon>
        <taxon>Thermotogae</taxon>
        <taxon>Thermotogales</taxon>
        <taxon>Thermotogaceae</taxon>
        <taxon>Pseudothermotoga</taxon>
    </lineage>
</organism>
<keyword evidence="2" id="KW-0645">Protease</keyword>
<protein>
    <submittedName>
        <fullName evidence="8">Peptidase C69</fullName>
    </submittedName>
</protein>
<dbReference type="AlphaFoldDB" id="A0A0X1KPG2"/>
<feature type="domain" description="Metalloprotease TldD/E C-terminal" evidence="6">
    <location>
        <begin position="233"/>
        <end position="462"/>
    </location>
</feature>
<dbReference type="EMBL" id="CP007141">
    <property type="protein sequence ID" value="AJC73094.1"/>
    <property type="molecule type" value="Genomic_DNA"/>
</dbReference>
<sequence>MQEKLEKLLNFLVSKGARYADVRYEEHARQELFVENGVLKSFTHSVDVGTGVRVLYENGWGFAATDERGDSALERTALKALEIAIASNKRANKEVKLAPEPVHRAAFKSWVMKDPFLISDNEKIELLKSATLKMKENPRVVRATGSMSFRKIDKLFLNTEGSVIYQEIYVTGAGIEADALGEAGFQRRSYPASFGGDHATRGWEFIEEMKLLDHAPKVAEEAAMLVDAPEIEPGEYDVIISGNQLALQIHESCGHPSELDRVMGSELSFAGGSFLTLDKLGKLKYGSEHVNITADATIAGGLGSFGFDDEGVEAQKSYIVQNGLFVGYLMDRQTAAELGLRSNGAARADSWSHPPIIRMTNINLLPGNCTLEELIAGIDYGFLLDTNKSWSIDDLRLNFQFATEIAYEIKGGKLTGKIFKNPVYYDITPNFWNKCDGIANESYWHVWGVPNCGKGQPMQVMHVGHGTSPARFRRVKVGVRR</sequence>
<dbReference type="Pfam" id="PF19290">
    <property type="entry name" value="PmbA_TldD_2nd"/>
    <property type="match status" value="1"/>
</dbReference>
<dbReference type="PaxDb" id="1123384-AJ81_01505"/>
<dbReference type="PATRIC" id="fig|1123384.7.peg.299"/>
<dbReference type="InterPro" id="IPR036059">
    <property type="entry name" value="TldD/PmbA_sf"/>
</dbReference>
<evidence type="ECO:0000256" key="3">
    <source>
        <dbReference type="ARBA" id="ARBA00022801"/>
    </source>
</evidence>
<dbReference type="FunFam" id="3.30.2290.10:FF:000003">
    <property type="entry name" value="Zinc-dependent protease, TldD/PmbA family"/>
    <property type="match status" value="1"/>
</dbReference>
<dbReference type="Pfam" id="PF19289">
    <property type="entry name" value="PmbA_TldD_3rd"/>
    <property type="match status" value="1"/>
</dbReference>
<dbReference type="InterPro" id="IPR051463">
    <property type="entry name" value="Peptidase_U62_metallo"/>
</dbReference>
<dbReference type="SUPFAM" id="SSF111283">
    <property type="entry name" value="Putative modulator of DNA gyrase, PmbA/TldD"/>
    <property type="match status" value="1"/>
</dbReference>
<proteinExistence type="inferred from homology"/>
<dbReference type="RefSeq" id="WP_031503439.1">
    <property type="nucleotide sequence ID" value="NC_022795.1"/>
</dbReference>
<evidence type="ECO:0000259" key="7">
    <source>
        <dbReference type="Pfam" id="PF19290"/>
    </source>
</evidence>
<dbReference type="Proteomes" id="UP000077469">
    <property type="component" value="Chromosome"/>
</dbReference>
<keyword evidence="3" id="KW-0378">Hydrolase</keyword>
<dbReference type="InterPro" id="IPR045569">
    <property type="entry name" value="Metalloprtase-TldD/E_C"/>
</dbReference>
<evidence type="ECO:0000256" key="1">
    <source>
        <dbReference type="ARBA" id="ARBA00005836"/>
    </source>
</evidence>
<dbReference type="Gene3D" id="3.30.2290.10">
    <property type="entry name" value="PmbA/TldD superfamily"/>
    <property type="match status" value="1"/>
</dbReference>
<evidence type="ECO:0000313" key="9">
    <source>
        <dbReference type="Proteomes" id="UP000077469"/>
    </source>
</evidence>
<evidence type="ECO:0000256" key="4">
    <source>
        <dbReference type="ARBA" id="ARBA00023049"/>
    </source>
</evidence>
<name>A0A0X1KPG2_9THEM</name>
<dbReference type="GO" id="GO:0008237">
    <property type="term" value="F:metallopeptidase activity"/>
    <property type="evidence" value="ECO:0007669"/>
    <property type="project" value="UniProtKB-KW"/>
</dbReference>
<evidence type="ECO:0000313" key="8">
    <source>
        <dbReference type="EMBL" id="AJC73094.1"/>
    </source>
</evidence>
<dbReference type="PANTHER" id="PTHR30624:SF10">
    <property type="entry name" value="CONSERVED PROTEIN"/>
    <property type="match status" value="1"/>
</dbReference>
<dbReference type="KEGG" id="phy:AJ81_01505"/>